<evidence type="ECO:0000256" key="1">
    <source>
        <dbReference type="SAM" id="MobiDB-lite"/>
    </source>
</evidence>
<dbReference type="PANTHER" id="PTHR40040">
    <property type="entry name" value="SMALL HYDROPHOBIC PROTEIN-RELATED"/>
    <property type="match status" value="1"/>
</dbReference>
<feature type="transmembrane region" description="Helical" evidence="2">
    <location>
        <begin position="92"/>
        <end position="113"/>
    </location>
</feature>
<dbReference type="EMBL" id="MIJF01000026">
    <property type="protein sequence ID" value="OEF99267.1"/>
    <property type="molecule type" value="Genomic_DNA"/>
</dbReference>
<accession>A0A1D2YUB0</accession>
<feature type="transmembrane region" description="Helical" evidence="2">
    <location>
        <begin position="51"/>
        <end position="72"/>
    </location>
</feature>
<evidence type="ECO:0008006" key="5">
    <source>
        <dbReference type="Google" id="ProtNLM"/>
    </source>
</evidence>
<keyword evidence="2" id="KW-1133">Transmembrane helix</keyword>
<keyword evidence="2" id="KW-0472">Membrane</keyword>
<name>A0A1D2YUB0_9BACI</name>
<organism evidence="3 4">
    <name type="scientific">Vulcanibacillus modesticaldus</name>
    <dbReference type="NCBI Taxonomy" id="337097"/>
    <lineage>
        <taxon>Bacteria</taxon>
        <taxon>Bacillati</taxon>
        <taxon>Bacillota</taxon>
        <taxon>Bacilli</taxon>
        <taxon>Bacillales</taxon>
        <taxon>Bacillaceae</taxon>
        <taxon>Vulcanibacillus</taxon>
    </lineage>
</organism>
<evidence type="ECO:0000313" key="3">
    <source>
        <dbReference type="EMBL" id="OEF99267.1"/>
    </source>
</evidence>
<feature type="region of interest" description="Disordered" evidence="1">
    <location>
        <begin position="1"/>
        <end position="20"/>
    </location>
</feature>
<protein>
    <recommendedName>
        <fullName evidence="5">DUF4190 domain-containing protein</fullName>
    </recommendedName>
</protein>
<comment type="caution">
    <text evidence="3">The sequence shown here is derived from an EMBL/GenBank/DDBJ whole genome shotgun (WGS) entry which is preliminary data.</text>
</comment>
<dbReference type="AlphaFoldDB" id="A0A1D2YUB0"/>
<evidence type="ECO:0000256" key="2">
    <source>
        <dbReference type="SAM" id="Phobius"/>
    </source>
</evidence>
<proteinExistence type="predicted"/>
<sequence>MPKRMAPIDNEKHADEEFSAELSAPSLTPDFTYVEDKEDVESRENDKTNGWTVIGVTGVILAILSLFTFRYYFVAPLSIIFGYFAYRKGDVLGIWAIGLGVVGLFATLIVSIFL</sequence>
<dbReference type="InterPro" id="IPR055338">
    <property type="entry name" value="YqfX-like"/>
</dbReference>
<keyword evidence="2" id="KW-0812">Transmembrane</keyword>
<dbReference type="Proteomes" id="UP000243739">
    <property type="component" value="Unassembled WGS sequence"/>
</dbReference>
<evidence type="ECO:0000313" key="4">
    <source>
        <dbReference type="Proteomes" id="UP000243739"/>
    </source>
</evidence>
<dbReference type="STRING" id="337097.BHF71_09315"/>
<dbReference type="OrthoDB" id="2943217at2"/>
<gene>
    <name evidence="3" type="ORF">BHF71_09315</name>
</gene>
<dbReference type="PANTHER" id="PTHR40040:SF1">
    <property type="entry name" value="MEMBRANE PROTEIN"/>
    <property type="match status" value="1"/>
</dbReference>
<reference evidence="3 4" key="1">
    <citation type="submission" date="2016-09" db="EMBL/GenBank/DDBJ databases">
        <title>Draft genome sequence for the type strain of Vulcanibacillus modesticaldus BR, a strictly anaerobic, moderately thermophilic, and nitrate-reducing bacterium from deep sea-hydrothermal vents of the Mid-Atlantic Ridge.</title>
        <authorList>
            <person name="Abin C.A."/>
            <person name="Hollibaugh J.T."/>
        </authorList>
    </citation>
    <scope>NUCLEOTIDE SEQUENCE [LARGE SCALE GENOMIC DNA]</scope>
    <source>
        <strain evidence="3 4">BR</strain>
    </source>
</reference>
<dbReference type="RefSeq" id="WP_069656864.1">
    <property type="nucleotide sequence ID" value="NZ_MIJF01000026.1"/>
</dbReference>
<keyword evidence="4" id="KW-1185">Reference proteome</keyword>